<comment type="caution">
    <text evidence="1">The sequence shown here is derived from an EMBL/GenBank/DDBJ whole genome shotgun (WGS) entry which is preliminary data.</text>
</comment>
<name>A0A0G0TQ32_9BACT</name>
<gene>
    <name evidence="1" type="ORF">UT75_C0011G0015</name>
</gene>
<reference evidence="1 2" key="1">
    <citation type="journal article" date="2015" name="Nature">
        <title>rRNA introns, odd ribosomes, and small enigmatic genomes across a large radiation of phyla.</title>
        <authorList>
            <person name="Brown C.T."/>
            <person name="Hug L.A."/>
            <person name="Thomas B.C."/>
            <person name="Sharon I."/>
            <person name="Castelle C.J."/>
            <person name="Singh A."/>
            <person name="Wilkins M.J."/>
            <person name="Williams K.H."/>
            <person name="Banfield J.F."/>
        </authorList>
    </citation>
    <scope>NUCLEOTIDE SEQUENCE [LARGE SCALE GENOMIC DNA]</scope>
</reference>
<sequence length="110" mass="12327">MPEPSQERLMKDAIRVLNNPFWINGLEAGKVHQRLHDDHDGTHAGTLNVLIGPDGDCHTWNDGQPGQSLRFRVPVLGGGMSPRVRNALMMLAFAIKLDNEDYPQRSEDLE</sequence>
<dbReference type="Proteomes" id="UP000034072">
    <property type="component" value="Unassembled WGS sequence"/>
</dbReference>
<evidence type="ECO:0000313" key="1">
    <source>
        <dbReference type="EMBL" id="KKR39987.1"/>
    </source>
</evidence>
<accession>A0A0G0TQ32</accession>
<dbReference type="EMBL" id="LBXZ01000011">
    <property type="protein sequence ID" value="KKR39987.1"/>
    <property type="molecule type" value="Genomic_DNA"/>
</dbReference>
<dbReference type="AlphaFoldDB" id="A0A0G0TQ32"/>
<evidence type="ECO:0000313" key="2">
    <source>
        <dbReference type="Proteomes" id="UP000034072"/>
    </source>
</evidence>
<proteinExistence type="predicted"/>
<protein>
    <submittedName>
        <fullName evidence="1">Uncharacterized protein</fullName>
    </submittedName>
</protein>
<organism evidence="1 2">
    <name type="scientific">Candidatus Yanofskybacteria bacterium GW2011_GWE2_40_11</name>
    <dbReference type="NCBI Taxonomy" id="1619033"/>
    <lineage>
        <taxon>Bacteria</taxon>
        <taxon>Candidatus Yanofskyibacteriota</taxon>
    </lineage>
</organism>